<dbReference type="FunFam" id="3.40.50.300:FF:001573">
    <property type="entry name" value="Carbon monoxide dehydrogenase accessory protein CooC"/>
    <property type="match status" value="1"/>
</dbReference>
<dbReference type="GO" id="GO:0005524">
    <property type="term" value="F:ATP binding"/>
    <property type="evidence" value="ECO:0007669"/>
    <property type="project" value="UniProtKB-KW"/>
</dbReference>
<dbReference type="EMBL" id="AZAC01000010">
    <property type="protein sequence ID" value="KIX14557.1"/>
    <property type="molecule type" value="Genomic_DNA"/>
</dbReference>
<evidence type="ECO:0000313" key="4">
    <source>
        <dbReference type="EMBL" id="KIX14557.1"/>
    </source>
</evidence>
<protein>
    <submittedName>
        <fullName evidence="4">Carbon monoxide dehydrogenase</fullName>
    </submittedName>
</protein>
<dbReference type="CDD" id="cd02034">
    <property type="entry name" value="CooC1"/>
    <property type="match status" value="1"/>
</dbReference>
<evidence type="ECO:0000259" key="3">
    <source>
        <dbReference type="Pfam" id="PF01656"/>
    </source>
</evidence>
<reference evidence="4 5" key="1">
    <citation type="submission" date="2013-11" db="EMBL/GenBank/DDBJ databases">
        <title>Metagenomic analysis of a methanogenic consortium involved in long chain n-alkane degradation.</title>
        <authorList>
            <person name="Davidova I.A."/>
            <person name="Callaghan A.V."/>
            <person name="Wawrik B."/>
            <person name="Pruitt S."/>
            <person name="Marks C."/>
            <person name="Duncan K.E."/>
            <person name="Suflita J.M."/>
        </authorList>
    </citation>
    <scope>NUCLEOTIDE SEQUENCE [LARGE SCALE GENOMIC DNA]</scope>
    <source>
        <strain evidence="4 5">SPR</strain>
    </source>
</reference>
<dbReference type="InterPro" id="IPR027417">
    <property type="entry name" value="P-loop_NTPase"/>
</dbReference>
<sequence>MKIAVSGKGGVGKTTFSALLARNLAKRGMQVLAVDADPDANLGQALGMPGYEKIVPVGDMKNLIEERTDSEGGALGTFFKLNPTVHDLPEKLSVENNGVRLLVMGTVKSGGIGCICPASTMLKALMTHMVLSKEEALIMDMEAGLEHLGRGTSRFVDALVVVVEPGRRSLDTAHTIRKLAADLGVQHIYVVGNKIRGEKDREFLEKAMSDFEFLGFMSYDQDIIEADMEAVSPALKAGKAMQTIDEMADKLLAQNGDQA</sequence>
<dbReference type="OrthoDB" id="7346657at2"/>
<evidence type="ECO:0000256" key="2">
    <source>
        <dbReference type="ARBA" id="ARBA00022840"/>
    </source>
</evidence>
<dbReference type="PANTHER" id="PTHR43384">
    <property type="entry name" value="SEPTUM SITE-DETERMINING PROTEIN MIND HOMOLOG, CHLOROPLASTIC-RELATED"/>
    <property type="match status" value="1"/>
</dbReference>
<dbReference type="InterPro" id="IPR002586">
    <property type="entry name" value="CobQ/CobB/MinD/ParA_Nub-bd_dom"/>
</dbReference>
<dbReference type="GO" id="GO:0016887">
    <property type="term" value="F:ATP hydrolysis activity"/>
    <property type="evidence" value="ECO:0007669"/>
    <property type="project" value="TreeGrafter"/>
</dbReference>
<dbReference type="PATRIC" id="fig|1429043.3.peg.1725"/>
<dbReference type="PANTHER" id="PTHR43384:SF6">
    <property type="entry name" value="SEPTUM SITE-DETERMINING PROTEIN MIND HOMOLOG, CHLOROPLASTIC"/>
    <property type="match status" value="1"/>
</dbReference>
<dbReference type="SUPFAM" id="SSF52540">
    <property type="entry name" value="P-loop containing nucleoside triphosphate hydrolases"/>
    <property type="match status" value="1"/>
</dbReference>
<dbReference type="PIRSF" id="PIRSF005647">
    <property type="entry name" value="CooC"/>
    <property type="match status" value="1"/>
</dbReference>
<dbReference type="InterPro" id="IPR050625">
    <property type="entry name" value="ParA/MinD_ATPase"/>
</dbReference>
<keyword evidence="5" id="KW-1185">Reference proteome</keyword>
<comment type="caution">
    <text evidence="4">The sequence shown here is derived from an EMBL/GenBank/DDBJ whole genome shotgun (WGS) entry which is preliminary data.</text>
</comment>
<dbReference type="Pfam" id="PF01656">
    <property type="entry name" value="CbiA"/>
    <property type="match status" value="1"/>
</dbReference>
<proteinExistence type="predicted"/>
<accession>A0A0D2GIB4</accession>
<evidence type="ECO:0000256" key="1">
    <source>
        <dbReference type="ARBA" id="ARBA00022741"/>
    </source>
</evidence>
<dbReference type="GO" id="GO:0051782">
    <property type="term" value="P:negative regulation of cell division"/>
    <property type="evidence" value="ECO:0007669"/>
    <property type="project" value="TreeGrafter"/>
</dbReference>
<dbReference type="STRING" id="1429043.X474_08160"/>
<dbReference type="InParanoid" id="A0A0D2GIB4"/>
<dbReference type="Proteomes" id="UP000032233">
    <property type="component" value="Unassembled WGS sequence"/>
</dbReference>
<dbReference type="Gene3D" id="3.40.50.300">
    <property type="entry name" value="P-loop containing nucleotide triphosphate hydrolases"/>
    <property type="match status" value="1"/>
</dbReference>
<dbReference type="InterPro" id="IPR014433">
    <property type="entry name" value="CooC"/>
</dbReference>
<name>A0A0D2GIB4_9BACT</name>
<dbReference type="RefSeq" id="WP_044347809.1">
    <property type="nucleotide sequence ID" value="NZ_AZAC01000010.1"/>
</dbReference>
<dbReference type="AlphaFoldDB" id="A0A0D2GIB4"/>
<dbReference type="GO" id="GO:0009898">
    <property type="term" value="C:cytoplasmic side of plasma membrane"/>
    <property type="evidence" value="ECO:0007669"/>
    <property type="project" value="TreeGrafter"/>
</dbReference>
<keyword evidence="2" id="KW-0067">ATP-binding</keyword>
<gene>
    <name evidence="4" type="ORF">X474_08160</name>
</gene>
<dbReference type="GO" id="GO:0005829">
    <property type="term" value="C:cytosol"/>
    <property type="evidence" value="ECO:0007669"/>
    <property type="project" value="TreeGrafter"/>
</dbReference>
<keyword evidence="1" id="KW-0547">Nucleotide-binding</keyword>
<organism evidence="4 5">
    <name type="scientific">Dethiosulfatarculus sandiegensis</name>
    <dbReference type="NCBI Taxonomy" id="1429043"/>
    <lineage>
        <taxon>Bacteria</taxon>
        <taxon>Pseudomonadati</taxon>
        <taxon>Thermodesulfobacteriota</taxon>
        <taxon>Desulfarculia</taxon>
        <taxon>Desulfarculales</taxon>
        <taxon>Desulfarculaceae</taxon>
        <taxon>Dethiosulfatarculus</taxon>
    </lineage>
</organism>
<feature type="domain" description="CobQ/CobB/MinD/ParA nucleotide binding" evidence="3">
    <location>
        <begin position="3"/>
        <end position="229"/>
    </location>
</feature>
<evidence type="ECO:0000313" key="5">
    <source>
        <dbReference type="Proteomes" id="UP000032233"/>
    </source>
</evidence>